<dbReference type="Gene3D" id="1.20.1250.20">
    <property type="entry name" value="MFS general substrate transporter like domains"/>
    <property type="match status" value="2"/>
</dbReference>
<keyword evidence="6 8" id="KW-0472">Membrane</keyword>
<evidence type="ECO:0000256" key="7">
    <source>
        <dbReference type="SAM" id="MobiDB-lite"/>
    </source>
</evidence>
<feature type="transmembrane region" description="Helical" evidence="8">
    <location>
        <begin position="242"/>
        <end position="265"/>
    </location>
</feature>
<dbReference type="InterPro" id="IPR051788">
    <property type="entry name" value="MFS_Transporter"/>
</dbReference>
<feature type="transmembrane region" description="Helical" evidence="8">
    <location>
        <begin position="298"/>
        <end position="320"/>
    </location>
</feature>
<evidence type="ECO:0000259" key="9">
    <source>
        <dbReference type="PROSITE" id="PS50850"/>
    </source>
</evidence>
<proteinExistence type="inferred from homology"/>
<feature type="transmembrane region" description="Helical" evidence="8">
    <location>
        <begin position="453"/>
        <end position="475"/>
    </location>
</feature>
<dbReference type="EMBL" id="CAJVPD010000166">
    <property type="protein sequence ID" value="CAG8360286.1"/>
    <property type="molecule type" value="Genomic_DNA"/>
</dbReference>
<dbReference type="PANTHER" id="PTHR23514:SF3">
    <property type="entry name" value="BYPASS OF STOP CODON PROTEIN 6"/>
    <property type="match status" value="1"/>
</dbReference>
<feature type="compositionally biased region" description="Pro residues" evidence="7">
    <location>
        <begin position="1"/>
        <end position="11"/>
    </location>
</feature>
<evidence type="ECO:0000256" key="5">
    <source>
        <dbReference type="ARBA" id="ARBA00022989"/>
    </source>
</evidence>
<dbReference type="AlphaFoldDB" id="A0A9W4NFK9"/>
<dbReference type="InterPro" id="IPR011701">
    <property type="entry name" value="MFS"/>
</dbReference>
<evidence type="ECO:0000313" key="11">
    <source>
        <dbReference type="Proteomes" id="UP001152592"/>
    </source>
</evidence>
<evidence type="ECO:0000313" key="10">
    <source>
        <dbReference type="EMBL" id="CAG8360286.1"/>
    </source>
</evidence>
<protein>
    <recommendedName>
        <fullName evidence="9">Major facilitator superfamily (MFS) profile domain-containing protein</fullName>
    </recommendedName>
</protein>
<sequence>MCFPPHVPFQPPQSDGHKTSDDPRISSAFCKMAFSRGISAVRPSSPSPSVSGEYRDTPEISTASETEDDAPPSHAVNVAPRWNESKSTIWKLTATFWCAIVMGANDAAYGAIIPYLETYYQKSYTVVSLIFLSPFVGYALSAILSNLVHQNLGRRGIAVVAPSCHVTAFAIISTHPPFPVLVVFYVLIGLGSGFHNAAWNVWIGNMANSNEVLGFFHGFYGIGATISPLVATTLITKVGWQWYSYYYLMTGGAALALIYTAAAFWDETSNKYQQENASLTGDAGGALSQTRAALTHKVTWICAVFLFLYGGIEVAIGGWIVVFMTNVRHGGAFESGMAETGFWLGITVGRFVLGFVSPRIGEKLSVAIYILFAIALELIFWLVPEFIVSAVAVSLVGFFMGTIFPGVVIVATRMLPRNIHVAAIGFAAAFSMGGGAVFPFMIGAIAQAKGVTILQPILLAMLAVALGIWTTLFWLPQREVSHQV</sequence>
<feature type="region of interest" description="Disordered" evidence="7">
    <location>
        <begin position="1"/>
        <end position="24"/>
    </location>
</feature>
<gene>
    <name evidence="10" type="ORF">PSALAMII_LOCUS3583</name>
</gene>
<comment type="similarity">
    <text evidence="2">Belongs to the major facilitator superfamily.</text>
</comment>
<dbReference type="GO" id="GO:0022857">
    <property type="term" value="F:transmembrane transporter activity"/>
    <property type="evidence" value="ECO:0007669"/>
    <property type="project" value="InterPro"/>
</dbReference>
<evidence type="ECO:0000256" key="1">
    <source>
        <dbReference type="ARBA" id="ARBA00004127"/>
    </source>
</evidence>
<feature type="transmembrane region" description="Helical" evidence="8">
    <location>
        <begin position="423"/>
        <end position="447"/>
    </location>
</feature>
<dbReference type="InterPro" id="IPR036259">
    <property type="entry name" value="MFS_trans_sf"/>
</dbReference>
<reference evidence="10" key="1">
    <citation type="submission" date="2021-07" db="EMBL/GenBank/DDBJ databases">
        <authorList>
            <person name="Branca A.L. A."/>
        </authorList>
    </citation>
    <scope>NUCLEOTIDE SEQUENCE</scope>
</reference>
<dbReference type="SUPFAM" id="SSF103473">
    <property type="entry name" value="MFS general substrate transporter"/>
    <property type="match status" value="1"/>
</dbReference>
<feature type="transmembrane region" description="Helical" evidence="8">
    <location>
        <begin position="124"/>
        <end position="144"/>
    </location>
</feature>
<dbReference type="GO" id="GO:0012505">
    <property type="term" value="C:endomembrane system"/>
    <property type="evidence" value="ECO:0007669"/>
    <property type="project" value="UniProtKB-SubCell"/>
</dbReference>
<keyword evidence="4 8" id="KW-0812">Transmembrane</keyword>
<dbReference type="Pfam" id="PF07690">
    <property type="entry name" value="MFS_1"/>
    <property type="match status" value="1"/>
</dbReference>
<evidence type="ECO:0000256" key="6">
    <source>
        <dbReference type="ARBA" id="ARBA00023136"/>
    </source>
</evidence>
<feature type="compositionally biased region" description="Basic and acidic residues" evidence="7">
    <location>
        <begin position="15"/>
        <end position="24"/>
    </location>
</feature>
<dbReference type="GO" id="GO:0016020">
    <property type="term" value="C:membrane"/>
    <property type="evidence" value="ECO:0007669"/>
    <property type="project" value="TreeGrafter"/>
</dbReference>
<dbReference type="Proteomes" id="UP001152592">
    <property type="component" value="Unassembled WGS sequence"/>
</dbReference>
<evidence type="ECO:0000256" key="8">
    <source>
        <dbReference type="SAM" id="Phobius"/>
    </source>
</evidence>
<feature type="region of interest" description="Disordered" evidence="7">
    <location>
        <begin position="39"/>
        <end position="76"/>
    </location>
</feature>
<dbReference type="InterPro" id="IPR020846">
    <property type="entry name" value="MFS_dom"/>
</dbReference>
<evidence type="ECO:0000256" key="3">
    <source>
        <dbReference type="ARBA" id="ARBA00022448"/>
    </source>
</evidence>
<accession>A0A9W4NFK9</accession>
<feature type="transmembrane region" description="Helical" evidence="8">
    <location>
        <begin position="389"/>
        <end position="411"/>
    </location>
</feature>
<comment type="subcellular location">
    <subcellularLocation>
        <location evidence="1">Endomembrane system</location>
        <topology evidence="1">Multi-pass membrane protein</topology>
    </subcellularLocation>
</comment>
<comment type="caution">
    <text evidence="10">The sequence shown here is derived from an EMBL/GenBank/DDBJ whole genome shotgun (WGS) entry which is preliminary data.</text>
</comment>
<evidence type="ECO:0000256" key="4">
    <source>
        <dbReference type="ARBA" id="ARBA00022692"/>
    </source>
</evidence>
<feature type="transmembrane region" description="Helical" evidence="8">
    <location>
        <begin position="364"/>
        <end position="383"/>
    </location>
</feature>
<keyword evidence="5 8" id="KW-1133">Transmembrane helix</keyword>
<dbReference type="OrthoDB" id="363185at2759"/>
<feature type="transmembrane region" description="Helical" evidence="8">
    <location>
        <begin position="89"/>
        <end position="112"/>
    </location>
</feature>
<dbReference type="FunFam" id="1.20.1250.20:FF:000286">
    <property type="entry name" value="MFS efflux transporter"/>
    <property type="match status" value="1"/>
</dbReference>
<evidence type="ECO:0000256" key="2">
    <source>
        <dbReference type="ARBA" id="ARBA00008335"/>
    </source>
</evidence>
<name>A0A9W4NFK9_9EURO</name>
<feature type="transmembrane region" description="Helical" evidence="8">
    <location>
        <begin position="215"/>
        <end position="236"/>
    </location>
</feature>
<organism evidence="10 11">
    <name type="scientific">Penicillium salamii</name>
    <dbReference type="NCBI Taxonomy" id="1612424"/>
    <lineage>
        <taxon>Eukaryota</taxon>
        <taxon>Fungi</taxon>
        <taxon>Dikarya</taxon>
        <taxon>Ascomycota</taxon>
        <taxon>Pezizomycotina</taxon>
        <taxon>Eurotiomycetes</taxon>
        <taxon>Eurotiomycetidae</taxon>
        <taxon>Eurotiales</taxon>
        <taxon>Aspergillaceae</taxon>
        <taxon>Penicillium</taxon>
    </lineage>
</organism>
<feature type="domain" description="Major facilitator superfamily (MFS) profile" evidence="9">
    <location>
        <begin position="91"/>
        <end position="479"/>
    </location>
</feature>
<dbReference type="PROSITE" id="PS50850">
    <property type="entry name" value="MFS"/>
    <property type="match status" value="1"/>
</dbReference>
<keyword evidence="3" id="KW-0813">Transport</keyword>
<feature type="transmembrane region" description="Helical" evidence="8">
    <location>
        <begin position="340"/>
        <end position="357"/>
    </location>
</feature>
<dbReference type="PANTHER" id="PTHR23514">
    <property type="entry name" value="BYPASS OF STOP CODON PROTEIN 6"/>
    <property type="match status" value="1"/>
</dbReference>
<dbReference type="FunFam" id="1.20.1250.20:FF:000308">
    <property type="entry name" value="MFS efflux transporter"/>
    <property type="match status" value="1"/>
</dbReference>
<feature type="transmembrane region" description="Helical" evidence="8">
    <location>
        <begin position="156"/>
        <end position="174"/>
    </location>
</feature>
<feature type="transmembrane region" description="Helical" evidence="8">
    <location>
        <begin position="180"/>
        <end position="203"/>
    </location>
</feature>